<keyword evidence="4 7" id="KW-0812">Transmembrane</keyword>
<keyword evidence="5 7" id="KW-1133">Transmembrane helix</keyword>
<evidence type="ECO:0000313" key="9">
    <source>
        <dbReference type="EMBL" id="EYE87825.1"/>
    </source>
</evidence>
<dbReference type="Gene3D" id="1.10.3720.10">
    <property type="entry name" value="MetI-like"/>
    <property type="match status" value="1"/>
</dbReference>
<keyword evidence="2 7" id="KW-0813">Transport</keyword>
<evidence type="ECO:0000259" key="8">
    <source>
        <dbReference type="PROSITE" id="PS50928"/>
    </source>
</evidence>
<organism evidence="9 10">
    <name type="scientific">Fervidicella metallireducens AeB</name>
    <dbReference type="NCBI Taxonomy" id="1403537"/>
    <lineage>
        <taxon>Bacteria</taxon>
        <taxon>Bacillati</taxon>
        <taxon>Bacillota</taxon>
        <taxon>Clostridia</taxon>
        <taxon>Eubacteriales</taxon>
        <taxon>Clostridiaceae</taxon>
        <taxon>Fervidicella</taxon>
    </lineage>
</organism>
<dbReference type="GO" id="GO:0055085">
    <property type="term" value="P:transmembrane transport"/>
    <property type="evidence" value="ECO:0007669"/>
    <property type="project" value="InterPro"/>
</dbReference>
<feature type="domain" description="ABC transmembrane type-1" evidence="8">
    <location>
        <begin position="102"/>
        <end position="286"/>
    </location>
</feature>
<evidence type="ECO:0000256" key="5">
    <source>
        <dbReference type="ARBA" id="ARBA00022989"/>
    </source>
</evidence>
<dbReference type="STRING" id="1403537.Q428_11265"/>
<dbReference type="Pfam" id="PF12911">
    <property type="entry name" value="OppC_N"/>
    <property type="match status" value="1"/>
</dbReference>
<evidence type="ECO:0000256" key="7">
    <source>
        <dbReference type="RuleBase" id="RU363032"/>
    </source>
</evidence>
<dbReference type="Proteomes" id="UP000019681">
    <property type="component" value="Unassembled WGS sequence"/>
</dbReference>
<dbReference type="SUPFAM" id="SSF161098">
    <property type="entry name" value="MetI-like"/>
    <property type="match status" value="1"/>
</dbReference>
<feature type="transmembrane region" description="Helical" evidence="7">
    <location>
        <begin position="268"/>
        <end position="294"/>
    </location>
</feature>
<accession>A0A017RV84</accession>
<dbReference type="GO" id="GO:0005886">
    <property type="term" value="C:plasma membrane"/>
    <property type="evidence" value="ECO:0007669"/>
    <property type="project" value="UniProtKB-SubCell"/>
</dbReference>
<dbReference type="InterPro" id="IPR025966">
    <property type="entry name" value="OppC_N"/>
</dbReference>
<dbReference type="InterPro" id="IPR000515">
    <property type="entry name" value="MetI-like"/>
</dbReference>
<reference evidence="9 10" key="1">
    <citation type="journal article" date="2014" name="Genome Announc.">
        <title>Draft Genome Sequence of Fervidicella metallireducens Strain AeBT, an Iron-Reducing Thermoanaerobe from the Great Artesian Basin.</title>
        <authorList>
            <person name="Patel B.K."/>
        </authorList>
    </citation>
    <scope>NUCLEOTIDE SEQUENCE [LARGE SCALE GENOMIC DNA]</scope>
    <source>
        <strain evidence="9 10">AeB</strain>
    </source>
</reference>
<evidence type="ECO:0000256" key="2">
    <source>
        <dbReference type="ARBA" id="ARBA00022448"/>
    </source>
</evidence>
<dbReference type="EMBL" id="AZQP01000037">
    <property type="protein sequence ID" value="EYE87825.1"/>
    <property type="molecule type" value="Genomic_DNA"/>
</dbReference>
<dbReference type="PANTHER" id="PTHR43386">
    <property type="entry name" value="OLIGOPEPTIDE TRANSPORT SYSTEM PERMEASE PROTEIN APPC"/>
    <property type="match status" value="1"/>
</dbReference>
<protein>
    <submittedName>
        <fullName evidence="9">Diguanylate cyclase</fullName>
    </submittedName>
</protein>
<proteinExistence type="inferred from homology"/>
<dbReference type="Pfam" id="PF00528">
    <property type="entry name" value="BPD_transp_1"/>
    <property type="match status" value="1"/>
</dbReference>
<comment type="caution">
    <text evidence="9">The sequence shown here is derived from an EMBL/GenBank/DDBJ whole genome shotgun (WGS) entry which is preliminary data.</text>
</comment>
<dbReference type="InterPro" id="IPR050366">
    <property type="entry name" value="BP-dependent_transpt_permease"/>
</dbReference>
<dbReference type="AlphaFoldDB" id="A0A017RV84"/>
<comment type="similarity">
    <text evidence="7">Belongs to the binding-protein-dependent transport system permease family.</text>
</comment>
<sequence length="304" mass="33955">MEITKDLFERVPKDERDLNKIVRPSLTYWQDAWRRLKMNKLAMGGLFFVIFITLVAIFGPMLSKYNYYSQDFAIQNQGPSGTHWFGTDNFGRDIFVRILYGARISLTVGYVASILNLTIGVLYGGIAGYFGGWVDNVMMRIIDILYSIPTMIYVILLMTVMGAGLKSIIIALAISYWVGMARIVRAQVLALKQQEFVLAARTLGASNTRILLRHLIPNSMGPIIVTLTLSIPSAIFTESFLSFIGLGVSAPMASWGTLTSEALQVYLIYPYQLFFPAGAICLTLFAFQLLGDGLRDALDPKMRK</sequence>
<feature type="transmembrane region" description="Helical" evidence="7">
    <location>
        <begin position="41"/>
        <end position="62"/>
    </location>
</feature>
<feature type="transmembrane region" description="Helical" evidence="7">
    <location>
        <begin position="110"/>
        <end position="132"/>
    </location>
</feature>
<keyword evidence="3" id="KW-1003">Cell membrane</keyword>
<gene>
    <name evidence="9" type="ORF">Q428_11265</name>
</gene>
<dbReference type="OrthoDB" id="9783218at2"/>
<name>A0A017RV84_9CLOT</name>
<evidence type="ECO:0000256" key="6">
    <source>
        <dbReference type="ARBA" id="ARBA00023136"/>
    </source>
</evidence>
<dbReference type="CDD" id="cd06261">
    <property type="entry name" value="TM_PBP2"/>
    <property type="match status" value="1"/>
</dbReference>
<evidence type="ECO:0000256" key="4">
    <source>
        <dbReference type="ARBA" id="ARBA00022692"/>
    </source>
</evidence>
<evidence type="ECO:0000256" key="1">
    <source>
        <dbReference type="ARBA" id="ARBA00004651"/>
    </source>
</evidence>
<evidence type="ECO:0000256" key="3">
    <source>
        <dbReference type="ARBA" id="ARBA00022475"/>
    </source>
</evidence>
<dbReference type="PROSITE" id="PS50928">
    <property type="entry name" value="ABC_TM1"/>
    <property type="match status" value="1"/>
</dbReference>
<dbReference type="PANTHER" id="PTHR43386:SF22">
    <property type="entry name" value="OLIGOPEPTIDE TRANSPORT SYSTEM PERMEASE PROTEIN OPPC"/>
    <property type="match status" value="1"/>
</dbReference>
<feature type="transmembrane region" description="Helical" evidence="7">
    <location>
        <begin position="223"/>
        <end position="248"/>
    </location>
</feature>
<dbReference type="InterPro" id="IPR035906">
    <property type="entry name" value="MetI-like_sf"/>
</dbReference>
<keyword evidence="10" id="KW-1185">Reference proteome</keyword>
<dbReference type="RefSeq" id="WP_035380797.1">
    <property type="nucleotide sequence ID" value="NZ_AZQP01000037.1"/>
</dbReference>
<evidence type="ECO:0000313" key="10">
    <source>
        <dbReference type="Proteomes" id="UP000019681"/>
    </source>
</evidence>
<comment type="subcellular location">
    <subcellularLocation>
        <location evidence="1 7">Cell membrane</location>
        <topology evidence="1 7">Multi-pass membrane protein</topology>
    </subcellularLocation>
</comment>
<keyword evidence="6 7" id="KW-0472">Membrane</keyword>